<dbReference type="HOGENOM" id="CLU_1663711_0_0_1"/>
<organism evidence="2">
    <name type="scientific">Selaginella moellendorffii</name>
    <name type="common">Spikemoss</name>
    <dbReference type="NCBI Taxonomy" id="88036"/>
    <lineage>
        <taxon>Eukaryota</taxon>
        <taxon>Viridiplantae</taxon>
        <taxon>Streptophyta</taxon>
        <taxon>Embryophyta</taxon>
        <taxon>Tracheophyta</taxon>
        <taxon>Lycopodiopsida</taxon>
        <taxon>Selaginellales</taxon>
        <taxon>Selaginellaceae</taxon>
        <taxon>Selaginella</taxon>
    </lineage>
</organism>
<sequence>MEVTTNNTVRSYMEVMANNKARRQGLFAASGMPEHAKCTRGEHLVLLHCERIASITNIPHLCKLSSISLAKTWEVCVSTIKFGDEALKVKSQLQLGPCLAGARIENELNELLLRYWHISSMKANNIGKTDIIQHRIHTIAEHPIKQHPYRESPKQRRVL</sequence>
<dbReference type="InParanoid" id="D8RMX4"/>
<dbReference type="KEGG" id="smo:SELMODRAFT_412965"/>
<dbReference type="Gramene" id="EFJ26412">
    <property type="protein sequence ID" value="EFJ26412"/>
    <property type="gene ID" value="SELMODRAFT_412965"/>
</dbReference>
<accession>D8RMX4</accession>
<gene>
    <name evidence="1" type="ORF">SELMODRAFT_412965</name>
</gene>
<dbReference type="EMBL" id="GL377584">
    <property type="protein sequence ID" value="EFJ26412.1"/>
    <property type="molecule type" value="Genomic_DNA"/>
</dbReference>
<evidence type="ECO:0000313" key="2">
    <source>
        <dbReference type="Proteomes" id="UP000001514"/>
    </source>
</evidence>
<proteinExistence type="predicted"/>
<evidence type="ECO:0000313" key="1">
    <source>
        <dbReference type="EMBL" id="EFJ26412.1"/>
    </source>
</evidence>
<dbReference type="Proteomes" id="UP000001514">
    <property type="component" value="Unassembled WGS sequence"/>
</dbReference>
<keyword evidence="2" id="KW-1185">Reference proteome</keyword>
<name>D8RMX4_SELML</name>
<reference evidence="1 2" key="1">
    <citation type="journal article" date="2011" name="Science">
        <title>The Selaginella genome identifies genetic changes associated with the evolution of vascular plants.</title>
        <authorList>
            <person name="Banks J.A."/>
            <person name="Nishiyama T."/>
            <person name="Hasebe M."/>
            <person name="Bowman J.L."/>
            <person name="Gribskov M."/>
            <person name="dePamphilis C."/>
            <person name="Albert V.A."/>
            <person name="Aono N."/>
            <person name="Aoyama T."/>
            <person name="Ambrose B.A."/>
            <person name="Ashton N.W."/>
            <person name="Axtell M.J."/>
            <person name="Barker E."/>
            <person name="Barker M.S."/>
            <person name="Bennetzen J.L."/>
            <person name="Bonawitz N.D."/>
            <person name="Chapple C."/>
            <person name="Cheng C."/>
            <person name="Correa L.G."/>
            <person name="Dacre M."/>
            <person name="DeBarry J."/>
            <person name="Dreyer I."/>
            <person name="Elias M."/>
            <person name="Engstrom E.M."/>
            <person name="Estelle M."/>
            <person name="Feng L."/>
            <person name="Finet C."/>
            <person name="Floyd S.K."/>
            <person name="Frommer W.B."/>
            <person name="Fujita T."/>
            <person name="Gramzow L."/>
            <person name="Gutensohn M."/>
            <person name="Harholt J."/>
            <person name="Hattori M."/>
            <person name="Heyl A."/>
            <person name="Hirai T."/>
            <person name="Hiwatashi Y."/>
            <person name="Ishikawa M."/>
            <person name="Iwata M."/>
            <person name="Karol K.G."/>
            <person name="Koehler B."/>
            <person name="Kolukisaoglu U."/>
            <person name="Kubo M."/>
            <person name="Kurata T."/>
            <person name="Lalonde S."/>
            <person name="Li K."/>
            <person name="Li Y."/>
            <person name="Litt A."/>
            <person name="Lyons E."/>
            <person name="Manning G."/>
            <person name="Maruyama T."/>
            <person name="Michael T.P."/>
            <person name="Mikami K."/>
            <person name="Miyazaki S."/>
            <person name="Morinaga S."/>
            <person name="Murata T."/>
            <person name="Mueller-Roeber B."/>
            <person name="Nelson D.R."/>
            <person name="Obara M."/>
            <person name="Oguri Y."/>
            <person name="Olmstead R.G."/>
            <person name="Onodera N."/>
            <person name="Petersen B.L."/>
            <person name="Pils B."/>
            <person name="Prigge M."/>
            <person name="Rensing S.A."/>
            <person name="Riano-Pachon D.M."/>
            <person name="Roberts A.W."/>
            <person name="Sato Y."/>
            <person name="Scheller H.V."/>
            <person name="Schulz B."/>
            <person name="Schulz C."/>
            <person name="Shakirov E.V."/>
            <person name="Shibagaki N."/>
            <person name="Shinohara N."/>
            <person name="Shippen D.E."/>
            <person name="Soerensen I."/>
            <person name="Sotooka R."/>
            <person name="Sugimoto N."/>
            <person name="Sugita M."/>
            <person name="Sumikawa N."/>
            <person name="Tanurdzic M."/>
            <person name="Theissen G."/>
            <person name="Ulvskov P."/>
            <person name="Wakazuki S."/>
            <person name="Weng J.K."/>
            <person name="Willats W.W."/>
            <person name="Wipf D."/>
            <person name="Wolf P.G."/>
            <person name="Yang L."/>
            <person name="Zimmer A.D."/>
            <person name="Zhu Q."/>
            <person name="Mitros T."/>
            <person name="Hellsten U."/>
            <person name="Loque D."/>
            <person name="Otillar R."/>
            <person name="Salamov A."/>
            <person name="Schmutz J."/>
            <person name="Shapiro H."/>
            <person name="Lindquist E."/>
            <person name="Lucas S."/>
            <person name="Rokhsar D."/>
            <person name="Grigoriev I.V."/>
        </authorList>
    </citation>
    <scope>NUCLEOTIDE SEQUENCE [LARGE SCALE GENOMIC DNA]</scope>
</reference>
<dbReference type="AlphaFoldDB" id="D8RMX4"/>
<protein>
    <submittedName>
        <fullName evidence="1">Uncharacterized protein</fullName>
    </submittedName>
</protein>